<dbReference type="GO" id="GO:0005524">
    <property type="term" value="F:ATP binding"/>
    <property type="evidence" value="ECO:0007669"/>
    <property type="project" value="UniProtKB-KW"/>
</dbReference>
<dbReference type="FunFam" id="3.40.50.300:FF:000608">
    <property type="entry name" value="Mov10 RISC complex RNA helicase"/>
    <property type="match status" value="1"/>
</dbReference>
<dbReference type="KEGG" id="spu:583129"/>
<keyword evidence="8" id="KW-0067">ATP-binding</keyword>
<proteinExistence type="inferred from homology"/>
<dbReference type="GeneID" id="583129"/>
<comment type="catalytic activity">
    <reaction evidence="11">
        <text>ATP + H2O = ADP + phosphate + H(+)</text>
        <dbReference type="Rhea" id="RHEA:13065"/>
        <dbReference type="ChEBI" id="CHEBI:15377"/>
        <dbReference type="ChEBI" id="CHEBI:15378"/>
        <dbReference type="ChEBI" id="CHEBI:30616"/>
        <dbReference type="ChEBI" id="CHEBI:43474"/>
        <dbReference type="ChEBI" id="CHEBI:456216"/>
        <dbReference type="EC" id="3.6.4.13"/>
    </reaction>
</comment>
<dbReference type="CDD" id="cd18808">
    <property type="entry name" value="SF1_C_Upf1"/>
    <property type="match status" value="1"/>
</dbReference>
<evidence type="ECO:0000256" key="8">
    <source>
        <dbReference type="ARBA" id="ARBA00022840"/>
    </source>
</evidence>
<dbReference type="GO" id="GO:0000932">
    <property type="term" value="C:P-body"/>
    <property type="evidence" value="ECO:0007669"/>
    <property type="project" value="UniProtKB-SubCell"/>
</dbReference>
<keyword evidence="7" id="KW-0347">Helicase</keyword>
<dbReference type="PROSITE" id="PS00028">
    <property type="entry name" value="ZINC_FINGER_C2H2_1"/>
    <property type="match status" value="1"/>
</dbReference>
<dbReference type="Proteomes" id="UP000007110">
    <property type="component" value="Unassembled WGS sequence"/>
</dbReference>
<dbReference type="EnsemblMetazoa" id="XM_030972204">
    <property type="protein sequence ID" value="XP_030828064"/>
    <property type="gene ID" value="LOC583129"/>
</dbReference>
<accession>A0A7M7MXN9</accession>
<dbReference type="GO" id="GO:0035194">
    <property type="term" value="P:regulatory ncRNA-mediated post-transcriptional gene silencing"/>
    <property type="evidence" value="ECO:0000318"/>
    <property type="project" value="GO_Central"/>
</dbReference>
<dbReference type="InterPro" id="IPR049075">
    <property type="entry name" value="MOV-10_N"/>
</dbReference>
<dbReference type="CDD" id="cd18038">
    <property type="entry name" value="DEXXQc_Helz-like"/>
    <property type="match status" value="1"/>
</dbReference>
<keyword evidence="15" id="KW-1185">Reference proteome</keyword>
<evidence type="ECO:0000256" key="5">
    <source>
        <dbReference type="ARBA" id="ARBA00022741"/>
    </source>
</evidence>
<dbReference type="InterPro" id="IPR013087">
    <property type="entry name" value="Znf_C2H2_type"/>
</dbReference>
<dbReference type="EC" id="3.6.4.13" evidence="3"/>
<dbReference type="Gene3D" id="3.30.160.60">
    <property type="entry name" value="Classic Zinc Finger"/>
    <property type="match status" value="1"/>
</dbReference>
<evidence type="ECO:0000313" key="15">
    <source>
        <dbReference type="Proteomes" id="UP000007110"/>
    </source>
</evidence>
<evidence type="ECO:0000256" key="6">
    <source>
        <dbReference type="ARBA" id="ARBA00022801"/>
    </source>
</evidence>
<dbReference type="InterPro" id="IPR026122">
    <property type="entry name" value="MOV-10/SDE3_DEXXQ/H-box"/>
</dbReference>
<dbReference type="InterPro" id="IPR027417">
    <property type="entry name" value="P-loop_NTPase"/>
</dbReference>
<sequence>MPNAKPRRKYPAKDVLDIGEKFFQYLGSTGHQEVTEKEALRDLYYDEFKPSLQGQGVKACGFSTLINFLKRNKRIRVKDGHVFSQKAYDSVTLDQYTTLRKSEEALDDAQGSTSPTRAPGDGGRRSGQRKRYPCLCEVCGVKVNSEVSYRDHIRGNRHRVNLLKKDINSKRDDLVETKNGVSITTQYDDGKGNVTTQMQRDITKAVNFTVKSIGDREVALISIALLRPRPEFKVKDEYNVFEGINILKLPAGSEYTVQLSCSNASNLGRLASPVAFAFRLEDTREIFQILRFVSVFVVSDVIEDLPPSKPYTNPPRFTAKMKRGEIVNGIELSGSRHNPLQGIPLGYFDVPRELQHTVNSKRNLPQLRDQLKQPLTVDNHREKFHELLYIEELQMQVDIRRYDKMGQTLARDKQPNMLRLHVPGLAENRPSVLRGDHLFARFSDKSDNKSYKGYVHRVEQEDLVLGFHADFRSKYITGRKVDIEFTFTRFPIRNEHQAVETATVEGRLSDALFPGTGSQVGSKGQLSKIPELQAFKRTLFDQKLSANMEQVQAVHQIVTGTARPAPYLVFGPPGTGKTVTIVEAAKQVYHLLPESRVLVSAPSNSAADLVAVRLLNKGTPIAKTHLMRLYAPSRPLIALDPVLKEKKCCNLGAEDLYIPSKQEIQQKRVVITTLVNSGRLALAQFPENFFTHVFIDEAGHATEPEALIALAGLINLDNPKGGQIILAGDPKQLGPVLRSPLAIENGLVLSFLERLMTQCEAYSRKANAGASEAHYDQRILTKLLQNYRSHPDILELPNKMFYDQELKVHADELVRESFCTWDQLPKQGFPIIFHGVEGQDEREEQSPSFFNKSEIEIVVDYVNKVMDKRGGQKIKQEDIGVISPYRKQVQKLRRVLEKRRYGNIKVGSVEEFQGQERTVIIISTVRSTKAEYIEMDIDFKLGFLKNPKRFNVAVTRAKALLIIVGNPFMLSKDEHWNPMLEFCIQKGGYTGCAYSSEESDMDSLVQLLQKAHLGTVPTVEEVEEQLGFSQVAQQNDPEWRGED</sequence>
<dbReference type="Pfam" id="PF13087">
    <property type="entry name" value="AAA_12"/>
    <property type="match status" value="1"/>
</dbReference>
<dbReference type="AlphaFoldDB" id="A0A7M7MXN9"/>
<dbReference type="Gene3D" id="3.40.50.300">
    <property type="entry name" value="P-loop containing nucleotide triphosphate hydrolases"/>
    <property type="match status" value="2"/>
</dbReference>
<dbReference type="Pfam" id="PF13086">
    <property type="entry name" value="AAA_11"/>
    <property type="match status" value="2"/>
</dbReference>
<dbReference type="FunCoup" id="A0A7M7MXN9">
    <property type="interactions" value="577"/>
</dbReference>
<dbReference type="GO" id="GO:0016787">
    <property type="term" value="F:hydrolase activity"/>
    <property type="evidence" value="ECO:0007669"/>
    <property type="project" value="UniProtKB-KW"/>
</dbReference>
<dbReference type="InterPro" id="IPR041679">
    <property type="entry name" value="DNA2/NAM7-like_C"/>
</dbReference>
<reference evidence="14" key="2">
    <citation type="submission" date="2021-01" db="UniProtKB">
        <authorList>
            <consortium name="EnsemblMetazoa"/>
        </authorList>
    </citation>
    <scope>IDENTIFICATION</scope>
</reference>
<evidence type="ECO:0000256" key="11">
    <source>
        <dbReference type="ARBA" id="ARBA00047984"/>
    </source>
</evidence>
<keyword evidence="10" id="KW-0943">RNA-mediated gene silencing</keyword>
<dbReference type="InterPro" id="IPR049079">
    <property type="entry name" value="Mov-10_helical"/>
</dbReference>
<dbReference type="PANTHER" id="PTHR45418">
    <property type="entry name" value="CANCER/TESTIS ANTIGEN 55"/>
    <property type="match status" value="1"/>
</dbReference>
<evidence type="ECO:0000256" key="1">
    <source>
        <dbReference type="ARBA" id="ARBA00004201"/>
    </source>
</evidence>
<dbReference type="SMART" id="SM00382">
    <property type="entry name" value="AAA"/>
    <property type="match status" value="1"/>
</dbReference>
<evidence type="ECO:0000256" key="2">
    <source>
        <dbReference type="ARBA" id="ARBA00005601"/>
    </source>
</evidence>
<dbReference type="InParanoid" id="A0A7M7MXN9"/>
<dbReference type="Pfam" id="PF21635">
    <property type="entry name" value="Mov-10_helical"/>
    <property type="match status" value="1"/>
</dbReference>
<dbReference type="Pfam" id="PF12874">
    <property type="entry name" value="zf-met"/>
    <property type="match status" value="1"/>
</dbReference>
<evidence type="ECO:0000256" key="4">
    <source>
        <dbReference type="ARBA" id="ARBA00022490"/>
    </source>
</evidence>
<dbReference type="GO" id="GO:0003723">
    <property type="term" value="F:RNA binding"/>
    <property type="evidence" value="ECO:0000318"/>
    <property type="project" value="GO_Central"/>
</dbReference>
<dbReference type="SUPFAM" id="SSF52540">
    <property type="entry name" value="P-loop containing nucleoside triphosphate hydrolases"/>
    <property type="match status" value="1"/>
</dbReference>
<evidence type="ECO:0000256" key="12">
    <source>
        <dbReference type="SAM" id="MobiDB-lite"/>
    </source>
</evidence>
<evidence type="ECO:0000313" key="14">
    <source>
        <dbReference type="EnsemblMetazoa" id="XP_030828064"/>
    </source>
</evidence>
<organism evidence="14 15">
    <name type="scientific">Strongylocentrotus purpuratus</name>
    <name type="common">Purple sea urchin</name>
    <dbReference type="NCBI Taxonomy" id="7668"/>
    <lineage>
        <taxon>Eukaryota</taxon>
        <taxon>Metazoa</taxon>
        <taxon>Echinodermata</taxon>
        <taxon>Eleutherozoa</taxon>
        <taxon>Echinozoa</taxon>
        <taxon>Echinoidea</taxon>
        <taxon>Euechinoidea</taxon>
        <taxon>Echinacea</taxon>
        <taxon>Camarodonta</taxon>
        <taxon>Echinidea</taxon>
        <taxon>Strongylocentrotidae</taxon>
        <taxon>Strongylocentrotus</taxon>
    </lineage>
</organism>
<dbReference type="InterPro" id="IPR003593">
    <property type="entry name" value="AAA+_ATPase"/>
</dbReference>
<dbReference type="InterPro" id="IPR047187">
    <property type="entry name" value="SF1_C_Upf1"/>
</dbReference>
<dbReference type="RefSeq" id="XP_030828064.1">
    <property type="nucleotide sequence ID" value="XM_030972204.1"/>
</dbReference>
<comment type="similarity">
    <text evidence="2">Belongs to the DNA2/NAM7 helicase family. SDE3 subfamily.</text>
</comment>
<protein>
    <recommendedName>
        <fullName evidence="3">RNA helicase</fullName>
        <ecNumber evidence="3">3.6.4.13</ecNumber>
    </recommendedName>
</protein>
<dbReference type="OMA" id="HINTIAG"/>
<dbReference type="Pfam" id="PF21633">
    <property type="entry name" value="MOV-10_Ig-like"/>
    <property type="match status" value="1"/>
</dbReference>
<dbReference type="InterPro" id="IPR049077">
    <property type="entry name" value="MOV-10_Ig-like"/>
</dbReference>
<dbReference type="GO" id="GO:0032574">
    <property type="term" value="F:5'-3' RNA helicase activity"/>
    <property type="evidence" value="ECO:0007669"/>
    <property type="project" value="InterPro"/>
</dbReference>
<evidence type="ECO:0000256" key="9">
    <source>
        <dbReference type="ARBA" id="ARBA00022884"/>
    </source>
</evidence>
<feature type="region of interest" description="Disordered" evidence="12">
    <location>
        <begin position="103"/>
        <end position="129"/>
    </location>
</feature>
<feature type="domain" description="C2H2-type" evidence="13">
    <location>
        <begin position="134"/>
        <end position="158"/>
    </location>
</feature>
<keyword evidence="6" id="KW-0378">Hydrolase</keyword>
<dbReference type="Pfam" id="PF21632">
    <property type="entry name" value="MOV-10_N"/>
    <property type="match status" value="1"/>
</dbReference>
<evidence type="ECO:0000256" key="3">
    <source>
        <dbReference type="ARBA" id="ARBA00012552"/>
    </source>
</evidence>
<dbReference type="InterPro" id="IPR041677">
    <property type="entry name" value="DNA2/NAM7_AAA_11"/>
</dbReference>
<name>A0A7M7MXN9_STRPU</name>
<dbReference type="PANTHER" id="PTHR45418:SF1">
    <property type="entry name" value="CANCER_TESTIS ANTIGEN 55"/>
    <property type="match status" value="1"/>
</dbReference>
<dbReference type="GO" id="GO:0005829">
    <property type="term" value="C:cytosol"/>
    <property type="evidence" value="ECO:0000318"/>
    <property type="project" value="GO_Central"/>
</dbReference>
<keyword evidence="4" id="KW-0963">Cytoplasm</keyword>
<dbReference type="SUPFAM" id="SSF57667">
    <property type="entry name" value="beta-beta-alpha zinc fingers"/>
    <property type="match status" value="1"/>
</dbReference>
<dbReference type="Pfam" id="PF21634">
    <property type="entry name" value="MOV-10_beta-barrel"/>
    <property type="match status" value="1"/>
</dbReference>
<dbReference type="OrthoDB" id="6513042at2759"/>
<keyword evidence="9" id="KW-0694">RNA-binding</keyword>
<evidence type="ECO:0000256" key="7">
    <source>
        <dbReference type="ARBA" id="ARBA00022806"/>
    </source>
</evidence>
<comment type="subcellular location">
    <subcellularLocation>
        <location evidence="1">Cytoplasm</location>
        <location evidence="1">P-body</location>
    </subcellularLocation>
</comment>
<dbReference type="InterPro" id="IPR049080">
    <property type="entry name" value="MOV-10-like_beta-barrel"/>
</dbReference>
<evidence type="ECO:0000259" key="13">
    <source>
        <dbReference type="PROSITE" id="PS00028"/>
    </source>
</evidence>
<evidence type="ECO:0000256" key="10">
    <source>
        <dbReference type="ARBA" id="ARBA00023158"/>
    </source>
</evidence>
<dbReference type="InterPro" id="IPR036236">
    <property type="entry name" value="Znf_C2H2_sf"/>
</dbReference>
<reference evidence="15" key="1">
    <citation type="submission" date="2015-02" db="EMBL/GenBank/DDBJ databases">
        <title>Genome sequencing for Strongylocentrotus purpuratus.</title>
        <authorList>
            <person name="Murali S."/>
            <person name="Liu Y."/>
            <person name="Vee V."/>
            <person name="English A."/>
            <person name="Wang M."/>
            <person name="Skinner E."/>
            <person name="Han Y."/>
            <person name="Muzny D.M."/>
            <person name="Worley K.C."/>
            <person name="Gibbs R.A."/>
        </authorList>
    </citation>
    <scope>NUCLEOTIDE SEQUENCE</scope>
</reference>
<dbReference type="GO" id="GO:0043186">
    <property type="term" value="C:P granule"/>
    <property type="evidence" value="ECO:0000318"/>
    <property type="project" value="GO_Central"/>
</dbReference>
<keyword evidence="5" id="KW-0547">Nucleotide-binding</keyword>